<dbReference type="RefSeq" id="WP_245900425.1">
    <property type="nucleotide sequence ID" value="NZ_PVNH01000002.1"/>
</dbReference>
<dbReference type="AlphaFoldDB" id="A0A2T0M016"/>
<feature type="region of interest" description="Disordered" evidence="1">
    <location>
        <begin position="70"/>
        <end position="94"/>
    </location>
</feature>
<feature type="region of interest" description="Disordered" evidence="1">
    <location>
        <begin position="277"/>
        <end position="434"/>
    </location>
</feature>
<keyword evidence="4" id="KW-1185">Reference proteome</keyword>
<protein>
    <submittedName>
        <fullName evidence="3">Membrane-bound lytic murein transglycosylase B</fullName>
    </submittedName>
</protein>
<name>A0A2T0M016_9PSEU</name>
<feature type="compositionally biased region" description="Polar residues" evidence="1">
    <location>
        <begin position="423"/>
        <end position="434"/>
    </location>
</feature>
<feature type="compositionally biased region" description="Low complexity" evidence="1">
    <location>
        <begin position="355"/>
        <end position="381"/>
    </location>
</feature>
<dbReference type="Proteomes" id="UP000238362">
    <property type="component" value="Unassembled WGS sequence"/>
</dbReference>
<organism evidence="3 4">
    <name type="scientific">Prauserella shujinwangii</name>
    <dbReference type="NCBI Taxonomy" id="1453103"/>
    <lineage>
        <taxon>Bacteria</taxon>
        <taxon>Bacillati</taxon>
        <taxon>Actinomycetota</taxon>
        <taxon>Actinomycetes</taxon>
        <taxon>Pseudonocardiales</taxon>
        <taxon>Pseudonocardiaceae</taxon>
        <taxon>Prauserella</taxon>
    </lineage>
</organism>
<dbReference type="PANTHER" id="PTHR30163">
    <property type="entry name" value="MEMBRANE-BOUND LYTIC MUREIN TRANSGLYCOSYLASE B"/>
    <property type="match status" value="1"/>
</dbReference>
<dbReference type="EMBL" id="PVNH01000002">
    <property type="protein sequence ID" value="PRX49946.1"/>
    <property type="molecule type" value="Genomic_DNA"/>
</dbReference>
<evidence type="ECO:0000313" key="4">
    <source>
        <dbReference type="Proteomes" id="UP000238362"/>
    </source>
</evidence>
<sequence length="434" mass="45039">MRANRIPAALGGSVRRFGLRHKTAAAFLGGSLAVLPTVAVTTTAADWVNVAGATDLPGYSDELAVSEEMPLEGGYSPEPTTLSVDGSLPDSPDPADLAVYQPPEPGPHGIPSTALKAYRAAARIVGREYPGCNIDWALIASIGRIESNHARGGYVDAKGDTVEPILGPVLNGVGPVAAIADTDDGRFDGDRVWDRAVGPTQFIPGTWARYGADGNGDGVRNPNNIYDATVATARYLCSGGLDLAKEDQLRAALYRYNNSDTYVDTVIRWAEAYRGGVRSLPDSDVPLAVPTRGTTEAPSPVDPRPPSGQATTSSAEKKPAAPRGELPADTTSPSSDPELPPSVNEPSSPSPSSPSSPDETPDTTVPPESTEPSDSTETCEPTADESPDSSESSGSSGSSEQTDSTDPTTPPCSDPEDEPTEPRSTTQSTPAPTS</sequence>
<feature type="domain" description="Transglycosylase SLT" evidence="2">
    <location>
        <begin position="194"/>
        <end position="240"/>
    </location>
</feature>
<dbReference type="InterPro" id="IPR031304">
    <property type="entry name" value="SLT_2"/>
</dbReference>
<comment type="caution">
    <text evidence="3">The sequence shown here is derived from an EMBL/GenBank/DDBJ whole genome shotgun (WGS) entry which is preliminary data.</text>
</comment>
<evidence type="ECO:0000259" key="2">
    <source>
        <dbReference type="Pfam" id="PF13406"/>
    </source>
</evidence>
<dbReference type="InterPro" id="IPR043426">
    <property type="entry name" value="MltB-like"/>
</dbReference>
<dbReference type="PANTHER" id="PTHR30163:SF8">
    <property type="entry name" value="LYTIC MUREIN TRANSGLYCOSYLASE"/>
    <property type="match status" value="1"/>
</dbReference>
<dbReference type="CDD" id="cd13399">
    <property type="entry name" value="Slt35-like"/>
    <property type="match status" value="1"/>
</dbReference>
<reference evidence="3 4" key="1">
    <citation type="submission" date="2018-03" db="EMBL/GenBank/DDBJ databases">
        <title>Genomic Encyclopedia of Type Strains, Phase III (KMG-III): the genomes of soil and plant-associated and newly described type strains.</title>
        <authorList>
            <person name="Whitman W."/>
        </authorList>
    </citation>
    <scope>NUCLEOTIDE SEQUENCE [LARGE SCALE GENOMIC DNA]</scope>
    <source>
        <strain evidence="3 4">CGMCC 4.7125</strain>
    </source>
</reference>
<evidence type="ECO:0000313" key="3">
    <source>
        <dbReference type="EMBL" id="PRX49946.1"/>
    </source>
</evidence>
<gene>
    <name evidence="3" type="ORF">B0I33_10261</name>
</gene>
<proteinExistence type="predicted"/>
<dbReference type="GO" id="GO:0009253">
    <property type="term" value="P:peptidoglycan catabolic process"/>
    <property type="evidence" value="ECO:0007669"/>
    <property type="project" value="TreeGrafter"/>
</dbReference>
<dbReference type="Gene3D" id="1.10.530.10">
    <property type="match status" value="1"/>
</dbReference>
<dbReference type="Pfam" id="PF13406">
    <property type="entry name" value="SLT_2"/>
    <property type="match status" value="1"/>
</dbReference>
<dbReference type="InterPro" id="IPR023346">
    <property type="entry name" value="Lysozyme-like_dom_sf"/>
</dbReference>
<accession>A0A2T0M016</accession>
<feature type="compositionally biased region" description="Low complexity" evidence="1">
    <location>
        <begin position="389"/>
        <end position="407"/>
    </location>
</feature>
<dbReference type="SUPFAM" id="SSF53955">
    <property type="entry name" value="Lysozyme-like"/>
    <property type="match status" value="1"/>
</dbReference>
<dbReference type="GO" id="GO:0008933">
    <property type="term" value="F:peptidoglycan lytic transglycosylase activity"/>
    <property type="evidence" value="ECO:0007669"/>
    <property type="project" value="TreeGrafter"/>
</dbReference>
<evidence type="ECO:0000256" key="1">
    <source>
        <dbReference type="SAM" id="MobiDB-lite"/>
    </source>
</evidence>